<keyword evidence="2" id="KW-1185">Reference proteome</keyword>
<evidence type="ECO:0000313" key="2">
    <source>
        <dbReference type="Proteomes" id="UP001499841"/>
    </source>
</evidence>
<proteinExistence type="predicted"/>
<sequence>MDNQAVPVSAQRVLDVFYARTPILRHPSMFGRSRQVRTHLETYLDTEAEHWLTDAERTLVEAERQVDPAGAVARVTGPEALLATLPGFLDPEWIMPGVHQARAQLIVVASLARWIVSAGLVDRTEMSCSVLEIQTRLDLARRRVDARAASALSP</sequence>
<protein>
    <submittedName>
        <fullName evidence="1">Uncharacterized protein</fullName>
    </submittedName>
</protein>
<gene>
    <name evidence="1" type="ORF">GCM10022262_17370</name>
</gene>
<reference evidence="2" key="1">
    <citation type="journal article" date="2019" name="Int. J. Syst. Evol. Microbiol.">
        <title>The Global Catalogue of Microorganisms (GCM) 10K type strain sequencing project: providing services to taxonomists for standard genome sequencing and annotation.</title>
        <authorList>
            <consortium name="The Broad Institute Genomics Platform"/>
            <consortium name="The Broad Institute Genome Sequencing Center for Infectious Disease"/>
            <person name="Wu L."/>
            <person name="Ma J."/>
        </authorList>
    </citation>
    <scope>NUCLEOTIDE SEQUENCE [LARGE SCALE GENOMIC DNA]</scope>
    <source>
        <strain evidence="2">JCM 17459</strain>
    </source>
</reference>
<accession>A0ABP8ETU5</accession>
<dbReference type="Proteomes" id="UP001499841">
    <property type="component" value="Unassembled WGS sequence"/>
</dbReference>
<evidence type="ECO:0000313" key="1">
    <source>
        <dbReference type="EMBL" id="GAA4287378.1"/>
    </source>
</evidence>
<dbReference type="RefSeq" id="WP_345039967.1">
    <property type="nucleotide sequence ID" value="NZ_BAABBA010000007.1"/>
</dbReference>
<comment type="caution">
    <text evidence="1">The sequence shown here is derived from an EMBL/GenBank/DDBJ whole genome shotgun (WGS) entry which is preliminary data.</text>
</comment>
<organism evidence="1 2">
    <name type="scientific">Georgenia daeguensis</name>
    <dbReference type="NCBI Taxonomy" id="908355"/>
    <lineage>
        <taxon>Bacteria</taxon>
        <taxon>Bacillati</taxon>
        <taxon>Actinomycetota</taxon>
        <taxon>Actinomycetes</taxon>
        <taxon>Micrococcales</taxon>
        <taxon>Bogoriellaceae</taxon>
        <taxon>Georgenia</taxon>
    </lineage>
</organism>
<name>A0ABP8ETU5_9MICO</name>
<dbReference type="EMBL" id="BAABBA010000007">
    <property type="protein sequence ID" value="GAA4287378.1"/>
    <property type="molecule type" value="Genomic_DNA"/>
</dbReference>